<dbReference type="Pfam" id="PF00858">
    <property type="entry name" value="ASC"/>
    <property type="match status" value="1"/>
</dbReference>
<evidence type="ECO:0000256" key="13">
    <source>
        <dbReference type="SAM" id="Phobius"/>
    </source>
</evidence>
<dbReference type="PANTHER" id="PTHR11690:SF248">
    <property type="entry name" value="PICKPOCKET 17, ISOFORM A"/>
    <property type="match status" value="1"/>
</dbReference>
<evidence type="ECO:0000256" key="1">
    <source>
        <dbReference type="ARBA" id="ARBA00004141"/>
    </source>
</evidence>
<reference evidence="14" key="1">
    <citation type="submission" date="2020-07" db="EMBL/GenBank/DDBJ databases">
        <title>Multicomponent nature underlies the extraordinary mechanical properties of spider dragline silk.</title>
        <authorList>
            <person name="Kono N."/>
            <person name="Nakamura H."/>
            <person name="Mori M."/>
            <person name="Yoshida Y."/>
            <person name="Ohtoshi R."/>
            <person name="Malay A.D."/>
            <person name="Moran D.A.P."/>
            <person name="Tomita M."/>
            <person name="Numata K."/>
            <person name="Arakawa K."/>
        </authorList>
    </citation>
    <scope>NUCLEOTIDE SEQUENCE</scope>
</reference>
<dbReference type="PANTHER" id="PTHR11690">
    <property type="entry name" value="AMILORIDE-SENSITIVE SODIUM CHANNEL-RELATED"/>
    <property type="match status" value="1"/>
</dbReference>
<name>A0A8X6K5W7_TRICU</name>
<feature type="transmembrane region" description="Helical" evidence="13">
    <location>
        <begin position="43"/>
        <end position="63"/>
    </location>
</feature>
<evidence type="ECO:0000256" key="12">
    <source>
        <dbReference type="RuleBase" id="RU000679"/>
    </source>
</evidence>
<evidence type="ECO:0000313" key="15">
    <source>
        <dbReference type="Proteomes" id="UP000887116"/>
    </source>
</evidence>
<keyword evidence="8 12" id="KW-0406">Ion transport</keyword>
<keyword evidence="4 12" id="KW-0894">Sodium channel</keyword>
<comment type="caution">
    <text evidence="14">The sequence shown here is derived from an EMBL/GenBank/DDBJ whole genome shotgun (WGS) entry which is preliminary data.</text>
</comment>
<evidence type="ECO:0000256" key="4">
    <source>
        <dbReference type="ARBA" id="ARBA00022461"/>
    </source>
</evidence>
<keyword evidence="5 12" id="KW-0812">Transmembrane</keyword>
<keyword evidence="3 12" id="KW-0813">Transport</keyword>
<evidence type="ECO:0000256" key="10">
    <source>
        <dbReference type="ARBA" id="ARBA00023201"/>
    </source>
</evidence>
<accession>A0A8X6K5W7</accession>
<comment type="subcellular location">
    <subcellularLocation>
        <location evidence="1">Membrane</location>
        <topology evidence="1">Multi-pass membrane protein</topology>
    </subcellularLocation>
</comment>
<keyword evidence="15" id="KW-1185">Reference proteome</keyword>
<gene>
    <name evidence="14" type="primary">NCL1_27634</name>
    <name evidence="14" type="ORF">TNCT_425621</name>
</gene>
<evidence type="ECO:0008006" key="16">
    <source>
        <dbReference type="Google" id="ProtNLM"/>
    </source>
</evidence>
<dbReference type="AlphaFoldDB" id="A0A8X6K5W7"/>
<keyword evidence="11 12" id="KW-0407">Ion channel</keyword>
<evidence type="ECO:0000256" key="2">
    <source>
        <dbReference type="ARBA" id="ARBA00007193"/>
    </source>
</evidence>
<dbReference type="OrthoDB" id="6434514at2759"/>
<evidence type="ECO:0000313" key="14">
    <source>
        <dbReference type="EMBL" id="GFQ65840.1"/>
    </source>
</evidence>
<dbReference type="GO" id="GO:0005886">
    <property type="term" value="C:plasma membrane"/>
    <property type="evidence" value="ECO:0007669"/>
    <property type="project" value="TreeGrafter"/>
</dbReference>
<evidence type="ECO:0000256" key="9">
    <source>
        <dbReference type="ARBA" id="ARBA00023136"/>
    </source>
</evidence>
<evidence type="ECO:0000256" key="6">
    <source>
        <dbReference type="ARBA" id="ARBA00022989"/>
    </source>
</evidence>
<keyword evidence="9 13" id="KW-0472">Membrane</keyword>
<evidence type="ECO:0000256" key="5">
    <source>
        <dbReference type="ARBA" id="ARBA00022692"/>
    </source>
</evidence>
<evidence type="ECO:0000256" key="3">
    <source>
        <dbReference type="ARBA" id="ARBA00022448"/>
    </source>
</evidence>
<keyword evidence="7" id="KW-0915">Sodium</keyword>
<keyword evidence="6 13" id="KW-1133">Transmembrane helix</keyword>
<dbReference type="EMBL" id="BMAO01010249">
    <property type="protein sequence ID" value="GFQ65840.1"/>
    <property type="molecule type" value="Genomic_DNA"/>
</dbReference>
<proteinExistence type="inferred from homology"/>
<sequence>PNLDADNKFKTTWESSFASSEAKLTMEDSREDFKQNKHNARSAAWLGLKGLIFVTCVTCFFYQSVQFYMQYSTYPTKTRIRVHIPKMVKNPAVTFCDRNPVLRSEFCARYPNFCEKPNDMNKFCQYEPHFCKGNVSNLTIPKFGYFTQNKREEVEKVAWKLLVNSSGERSPVFKKDDTYLEKITFVYDEELKTIIKCISSNLHIGGKSEPVIHPLRAPKGLHYVNEFTLNLEAEELFYPWLTHQVFFAIHSPLDPINPLHEGRAVKPGYHYSINIRLVEERFLPHPYQTNCTDYEAVWRRNNKTGPRSQKMCRDICRKIYSKACCRCENYLTMFEDIETLCSPVERKGYPYCYCKHWSALLNHMTECSTNCKEECLKVKYLSTIKESVYEPTPSEAIEWTSRRRESTVVSVVIRDLEKTIVYHDPLYSHCIVVMNCNGGVPNGHGALIGFE</sequence>
<dbReference type="GO" id="GO:0015280">
    <property type="term" value="F:ligand-gated sodium channel activity"/>
    <property type="evidence" value="ECO:0007669"/>
    <property type="project" value="TreeGrafter"/>
</dbReference>
<comment type="similarity">
    <text evidence="2 12">Belongs to the amiloride-sensitive sodium channel (TC 1.A.6) family.</text>
</comment>
<evidence type="ECO:0000256" key="11">
    <source>
        <dbReference type="ARBA" id="ARBA00023303"/>
    </source>
</evidence>
<evidence type="ECO:0000256" key="7">
    <source>
        <dbReference type="ARBA" id="ARBA00023053"/>
    </source>
</evidence>
<dbReference type="Proteomes" id="UP000887116">
    <property type="component" value="Unassembled WGS sequence"/>
</dbReference>
<protein>
    <recommendedName>
        <fullName evidence="16">Amiloride-sensitive sodium channel</fullName>
    </recommendedName>
</protein>
<organism evidence="14 15">
    <name type="scientific">Trichonephila clavata</name>
    <name type="common">Joro spider</name>
    <name type="synonym">Nephila clavata</name>
    <dbReference type="NCBI Taxonomy" id="2740835"/>
    <lineage>
        <taxon>Eukaryota</taxon>
        <taxon>Metazoa</taxon>
        <taxon>Ecdysozoa</taxon>
        <taxon>Arthropoda</taxon>
        <taxon>Chelicerata</taxon>
        <taxon>Arachnida</taxon>
        <taxon>Araneae</taxon>
        <taxon>Araneomorphae</taxon>
        <taxon>Entelegynae</taxon>
        <taxon>Araneoidea</taxon>
        <taxon>Nephilidae</taxon>
        <taxon>Trichonephila</taxon>
    </lineage>
</organism>
<dbReference type="InterPro" id="IPR001873">
    <property type="entry name" value="ENaC"/>
</dbReference>
<evidence type="ECO:0000256" key="8">
    <source>
        <dbReference type="ARBA" id="ARBA00023065"/>
    </source>
</evidence>
<keyword evidence="10 12" id="KW-0739">Sodium transport</keyword>
<feature type="non-terminal residue" evidence="14">
    <location>
        <position position="1"/>
    </location>
</feature>